<comment type="function">
    <text evidence="9">Catalyzes the formation of acetyl phosphate from acetate and ATP. Can also catalyze the reverse reaction.</text>
</comment>
<evidence type="ECO:0000256" key="9">
    <source>
        <dbReference type="HAMAP-Rule" id="MF_00020"/>
    </source>
</evidence>
<protein>
    <recommendedName>
        <fullName evidence="9">Acetate kinase</fullName>
        <ecNumber evidence="9">2.7.2.1</ecNumber>
    </recommendedName>
    <alternativeName>
        <fullName evidence="9">Acetokinase</fullName>
    </alternativeName>
</protein>
<reference evidence="11 12" key="1">
    <citation type="journal article" date="2012" name="J. Bacteriol.">
        <title>Genome Sequence of Gallaecimonas xiamenensis Type Strain 3-C-1.</title>
        <authorList>
            <person name="Lai Q."/>
            <person name="Wang L."/>
            <person name="Wang W."/>
            <person name="Shao Z."/>
        </authorList>
    </citation>
    <scope>NUCLEOTIDE SEQUENCE [LARGE SCALE GENOMIC DNA]</scope>
    <source>
        <strain evidence="11 12">3-C-1</strain>
    </source>
</reference>
<keyword evidence="7 9" id="KW-0067">ATP-binding</keyword>
<evidence type="ECO:0000256" key="1">
    <source>
        <dbReference type="ARBA" id="ARBA00008748"/>
    </source>
</evidence>
<dbReference type="PROSITE" id="PS01076">
    <property type="entry name" value="ACETATE_KINASE_2"/>
    <property type="match status" value="1"/>
</dbReference>
<evidence type="ECO:0000256" key="3">
    <source>
        <dbReference type="ARBA" id="ARBA00022679"/>
    </source>
</evidence>
<comment type="caution">
    <text evidence="9">Lacks conserved residue(s) required for the propagation of feature annotation.</text>
</comment>
<feature type="binding site" evidence="9">
    <location>
        <begin position="204"/>
        <end position="208"/>
    </location>
    <ligand>
        <name>ATP</name>
        <dbReference type="ChEBI" id="CHEBI:30616"/>
    </ligand>
</feature>
<dbReference type="Pfam" id="PF00871">
    <property type="entry name" value="Acetate_kinase"/>
    <property type="match status" value="1"/>
</dbReference>
<dbReference type="Proteomes" id="UP000006755">
    <property type="component" value="Unassembled WGS sequence"/>
</dbReference>
<feature type="binding site" evidence="9">
    <location>
        <position position="9"/>
    </location>
    <ligand>
        <name>Mg(2+)</name>
        <dbReference type="ChEBI" id="CHEBI:18420"/>
    </ligand>
</feature>
<comment type="caution">
    <text evidence="11">The sequence shown here is derived from an EMBL/GenBank/DDBJ whole genome shotgun (WGS) entry which is preliminary data.</text>
</comment>
<evidence type="ECO:0000256" key="10">
    <source>
        <dbReference type="RuleBase" id="RU003835"/>
    </source>
</evidence>
<name>K2JUL0_9GAMM</name>
<feature type="binding site" evidence="9">
    <location>
        <begin position="324"/>
        <end position="328"/>
    </location>
    <ligand>
        <name>ATP</name>
        <dbReference type="ChEBI" id="CHEBI:30616"/>
    </ligand>
</feature>
<evidence type="ECO:0000256" key="5">
    <source>
        <dbReference type="ARBA" id="ARBA00022741"/>
    </source>
</evidence>
<sequence length="372" mass="39356">MTQALLVLNTGSSSVKFRVFALAPGLALLAGGKIEDIGSGASIKANVAGGQATLGALPEVKDHDQAVSLMLDWLDSHNSGWQLVACAHRIVHGGDRYQQATALDEAALDYLAGLTPLAPLHQPHNLAGVALVAARRPGLRHYGCFDTAFHARHQPLFNRYALPDRLFERGIRRYGFHGLSYDWLAHCLRQEYPALAQGKVVAAHLGNGASLCAMAGGASVDTTMGMTALEGLPMGTRCGNLDAGAVFFMVKDLGMALAEAERLLYEESGLKGLSGISNDVKVLLASAEPRARFALDFFALKVAQQVAAMAVSLGGLDALLFTGGIGENAAPIRRQILSHLAFLPPFAHLVIAANEEAAMATEILEGFAKELL</sequence>
<organism evidence="11 12">
    <name type="scientific">Gallaecimonas xiamenensis 3-C-1</name>
    <dbReference type="NCBI Taxonomy" id="745411"/>
    <lineage>
        <taxon>Bacteria</taxon>
        <taxon>Pseudomonadati</taxon>
        <taxon>Pseudomonadota</taxon>
        <taxon>Gammaproteobacteria</taxon>
        <taxon>Enterobacterales</taxon>
        <taxon>Gallaecimonadaceae</taxon>
        <taxon>Gallaecimonas</taxon>
    </lineage>
</organism>
<dbReference type="UniPathway" id="UPA00340">
    <property type="reaction ID" value="UER00458"/>
</dbReference>
<gene>
    <name evidence="9" type="primary">ackA</name>
    <name evidence="11" type="ORF">B3C1_16109</name>
</gene>
<dbReference type="PROSITE" id="PS01075">
    <property type="entry name" value="ACETATE_KINASE_1"/>
    <property type="match status" value="1"/>
</dbReference>
<dbReference type="STRING" id="745411.B3C1_16109"/>
<dbReference type="InterPro" id="IPR023865">
    <property type="entry name" value="Aliphatic_acid_kinase_CS"/>
</dbReference>
<dbReference type="GO" id="GO:0006085">
    <property type="term" value="P:acetyl-CoA biosynthetic process"/>
    <property type="evidence" value="ECO:0007669"/>
    <property type="project" value="UniProtKB-UniRule"/>
</dbReference>
<dbReference type="PANTHER" id="PTHR21060:SF21">
    <property type="entry name" value="ACETATE KINASE"/>
    <property type="match status" value="1"/>
</dbReference>
<comment type="catalytic activity">
    <reaction evidence="9">
        <text>acetate + ATP = acetyl phosphate + ADP</text>
        <dbReference type="Rhea" id="RHEA:11352"/>
        <dbReference type="ChEBI" id="CHEBI:22191"/>
        <dbReference type="ChEBI" id="CHEBI:30089"/>
        <dbReference type="ChEBI" id="CHEBI:30616"/>
        <dbReference type="ChEBI" id="CHEBI:456216"/>
        <dbReference type="EC" id="2.7.2.1"/>
    </reaction>
</comment>
<dbReference type="PANTHER" id="PTHR21060">
    <property type="entry name" value="ACETATE KINASE"/>
    <property type="match status" value="1"/>
</dbReference>
<dbReference type="HAMAP" id="MF_00020">
    <property type="entry name" value="Acetate_kinase"/>
    <property type="match status" value="1"/>
</dbReference>
<dbReference type="SUPFAM" id="SSF53067">
    <property type="entry name" value="Actin-like ATPase domain"/>
    <property type="match status" value="2"/>
</dbReference>
<dbReference type="GO" id="GO:0006083">
    <property type="term" value="P:acetate metabolic process"/>
    <property type="evidence" value="ECO:0007669"/>
    <property type="project" value="TreeGrafter"/>
</dbReference>
<evidence type="ECO:0000256" key="4">
    <source>
        <dbReference type="ARBA" id="ARBA00022723"/>
    </source>
</evidence>
<dbReference type="PRINTS" id="PR00471">
    <property type="entry name" value="ACETATEKNASE"/>
</dbReference>
<dbReference type="RefSeq" id="WP_008486133.1">
    <property type="nucleotide sequence ID" value="NZ_AMRI01000027.1"/>
</dbReference>
<dbReference type="GO" id="GO:0005829">
    <property type="term" value="C:cytosol"/>
    <property type="evidence" value="ECO:0007669"/>
    <property type="project" value="TreeGrafter"/>
</dbReference>
<keyword evidence="6 9" id="KW-0418">Kinase</keyword>
<keyword evidence="12" id="KW-1185">Reference proteome</keyword>
<evidence type="ECO:0000313" key="11">
    <source>
        <dbReference type="EMBL" id="EKE68925.1"/>
    </source>
</evidence>
<dbReference type="PIRSF" id="PIRSF000722">
    <property type="entry name" value="Acetate_prop_kin"/>
    <property type="match status" value="1"/>
</dbReference>
<evidence type="ECO:0000313" key="12">
    <source>
        <dbReference type="Proteomes" id="UP000006755"/>
    </source>
</evidence>
<comment type="subunit">
    <text evidence="9">Homodimer.</text>
</comment>
<dbReference type="OrthoDB" id="9802453at2"/>
<comment type="similarity">
    <text evidence="1 9 10">Belongs to the acetokinase family.</text>
</comment>
<dbReference type="InterPro" id="IPR043129">
    <property type="entry name" value="ATPase_NBD"/>
</dbReference>
<dbReference type="NCBIfam" id="TIGR00016">
    <property type="entry name" value="ackA"/>
    <property type="match status" value="1"/>
</dbReference>
<keyword evidence="3 9" id="KW-0808">Transferase</keyword>
<dbReference type="EC" id="2.7.2.1" evidence="9"/>
<comment type="pathway">
    <text evidence="9">Metabolic intermediate biosynthesis; acetyl-CoA biosynthesis; acetyl-CoA from acetate: step 1/2.</text>
</comment>
<feature type="site" description="Transition state stabilizer" evidence="9">
    <location>
        <position position="177"/>
    </location>
</feature>
<feature type="binding site" evidence="9">
    <location>
        <position position="89"/>
    </location>
    <ligand>
        <name>substrate</name>
    </ligand>
</feature>
<feature type="site" description="Transition state stabilizer" evidence="9">
    <location>
        <position position="237"/>
    </location>
</feature>
<dbReference type="InterPro" id="IPR004372">
    <property type="entry name" value="Ac/propionate_kinase"/>
</dbReference>
<accession>K2JUL0</accession>
<dbReference type="PATRIC" id="fig|745411.4.peg.3171"/>
<dbReference type="GO" id="GO:0008776">
    <property type="term" value="F:acetate kinase activity"/>
    <property type="evidence" value="ECO:0007669"/>
    <property type="project" value="UniProtKB-UniRule"/>
</dbReference>
<evidence type="ECO:0000256" key="6">
    <source>
        <dbReference type="ARBA" id="ARBA00022777"/>
    </source>
</evidence>
<dbReference type="AlphaFoldDB" id="K2JUL0"/>
<dbReference type="EMBL" id="AMRI01000027">
    <property type="protein sequence ID" value="EKE68925.1"/>
    <property type="molecule type" value="Genomic_DNA"/>
</dbReference>
<evidence type="ECO:0000256" key="8">
    <source>
        <dbReference type="ARBA" id="ARBA00022842"/>
    </source>
</evidence>
<dbReference type="GO" id="GO:0000287">
    <property type="term" value="F:magnesium ion binding"/>
    <property type="evidence" value="ECO:0007669"/>
    <property type="project" value="UniProtKB-UniRule"/>
</dbReference>
<comment type="cofactor">
    <cofactor evidence="9">
        <name>Mg(2+)</name>
        <dbReference type="ChEBI" id="CHEBI:18420"/>
    </cofactor>
    <cofactor evidence="9">
        <name>Mn(2+)</name>
        <dbReference type="ChEBI" id="CHEBI:29035"/>
    </cofactor>
    <text evidence="9">Mg(2+). Can also accept Mn(2+).</text>
</comment>
<dbReference type="GO" id="GO:0005524">
    <property type="term" value="F:ATP binding"/>
    <property type="evidence" value="ECO:0007669"/>
    <property type="project" value="UniProtKB-KW"/>
</dbReference>
<evidence type="ECO:0000256" key="2">
    <source>
        <dbReference type="ARBA" id="ARBA00022490"/>
    </source>
</evidence>
<keyword evidence="4 9" id="KW-0479">Metal-binding</keyword>
<keyword evidence="8 9" id="KW-0460">Magnesium</keyword>
<keyword evidence="2 9" id="KW-0963">Cytoplasm</keyword>
<feature type="active site" description="Proton donor/acceptor" evidence="9">
    <location>
        <position position="146"/>
    </location>
</feature>
<comment type="subcellular location">
    <subcellularLocation>
        <location evidence="9">Cytoplasm</location>
    </subcellularLocation>
</comment>
<dbReference type="InterPro" id="IPR000890">
    <property type="entry name" value="Aliphatic_acid_kin_short-chain"/>
</dbReference>
<proteinExistence type="inferred from homology"/>
<feature type="binding site" evidence="9">
    <location>
        <position position="16"/>
    </location>
    <ligand>
        <name>ATP</name>
        <dbReference type="ChEBI" id="CHEBI:30616"/>
    </ligand>
</feature>
<evidence type="ECO:0000256" key="7">
    <source>
        <dbReference type="ARBA" id="ARBA00022840"/>
    </source>
</evidence>
<dbReference type="Gene3D" id="3.30.420.40">
    <property type="match status" value="2"/>
</dbReference>
<dbReference type="eggNOG" id="COG0282">
    <property type="taxonomic scope" value="Bacteria"/>
</dbReference>
<keyword evidence="5 9" id="KW-0547">Nucleotide-binding</keyword>